<dbReference type="AlphaFoldDB" id="A0A017RRR2"/>
<dbReference type="RefSeq" id="WP_201769308.1">
    <property type="nucleotide sequence ID" value="NZ_AZQP01000122.1"/>
</dbReference>
<keyword evidence="2" id="KW-1185">Reference proteome</keyword>
<organism evidence="1 2">
    <name type="scientific">Fervidicella metallireducens AeB</name>
    <dbReference type="NCBI Taxonomy" id="1403537"/>
    <lineage>
        <taxon>Bacteria</taxon>
        <taxon>Bacillati</taxon>
        <taxon>Bacillota</taxon>
        <taxon>Clostridia</taxon>
        <taxon>Eubacteriales</taxon>
        <taxon>Clostridiaceae</taxon>
        <taxon>Fervidicella</taxon>
    </lineage>
</organism>
<reference evidence="1 2" key="1">
    <citation type="journal article" date="2014" name="Genome Announc.">
        <title>Draft Genome Sequence of Fervidicella metallireducens Strain AeBT, an Iron-Reducing Thermoanaerobe from the Great Artesian Basin.</title>
        <authorList>
            <person name="Patel B.K."/>
        </authorList>
    </citation>
    <scope>NUCLEOTIDE SEQUENCE [LARGE SCALE GENOMIC DNA]</scope>
    <source>
        <strain evidence="1 2">AeB</strain>
    </source>
</reference>
<dbReference type="EMBL" id="AZQP01000122">
    <property type="protein sequence ID" value="EYE87139.1"/>
    <property type="molecule type" value="Genomic_DNA"/>
</dbReference>
<dbReference type="Proteomes" id="UP000019681">
    <property type="component" value="Unassembled WGS sequence"/>
</dbReference>
<sequence>KDWHTYYVSDSSVLVHNKCTGSYSIKFKSGKTYHGKGPLSRAKQSARRLSRKHGDDAVKIKWKPAANNQEAFIDEYRRLRFFGGPEDIMNYNMRHSPGRKLYYSRYGHY</sequence>
<evidence type="ECO:0008006" key="3">
    <source>
        <dbReference type="Google" id="ProtNLM"/>
    </source>
</evidence>
<evidence type="ECO:0000313" key="1">
    <source>
        <dbReference type="EMBL" id="EYE87139.1"/>
    </source>
</evidence>
<gene>
    <name evidence="1" type="ORF">Q428_15025</name>
</gene>
<accession>A0A017RRR2</accession>
<feature type="non-terminal residue" evidence="1">
    <location>
        <position position="1"/>
    </location>
</feature>
<name>A0A017RRR2_9CLOT</name>
<evidence type="ECO:0000313" key="2">
    <source>
        <dbReference type="Proteomes" id="UP000019681"/>
    </source>
</evidence>
<proteinExistence type="predicted"/>
<comment type="caution">
    <text evidence="1">The sequence shown here is derived from an EMBL/GenBank/DDBJ whole genome shotgun (WGS) entry which is preliminary data.</text>
</comment>
<protein>
    <recommendedName>
        <fullName evidence="3">Intein C-terminal splicing domain-containing protein</fullName>
    </recommendedName>
</protein>